<reference evidence="5 6" key="1">
    <citation type="submission" date="2018-01" db="EMBL/GenBank/DDBJ databases">
        <title>Whole genome sequencing of Histamine producing bacteria.</title>
        <authorList>
            <person name="Butler K."/>
        </authorList>
    </citation>
    <scope>NUCLEOTIDE SEQUENCE [LARGE SCALE GENOMIC DNA]</scope>
    <source>
        <strain evidence="5 6">DSM 24669</strain>
    </source>
</reference>
<keyword evidence="2" id="KW-0238">DNA-binding</keyword>
<dbReference type="STRING" id="680026.AB733_03200"/>
<dbReference type="Gene3D" id="1.10.10.10">
    <property type="entry name" value="Winged helix-like DNA-binding domain superfamily/Winged helix DNA-binding domain"/>
    <property type="match status" value="1"/>
</dbReference>
<evidence type="ECO:0000256" key="3">
    <source>
        <dbReference type="ARBA" id="ARBA00023163"/>
    </source>
</evidence>
<dbReference type="GO" id="GO:0003700">
    <property type="term" value="F:DNA-binding transcription factor activity"/>
    <property type="evidence" value="ECO:0007669"/>
    <property type="project" value="InterPro"/>
</dbReference>
<dbReference type="Pfam" id="PF00392">
    <property type="entry name" value="GntR"/>
    <property type="match status" value="1"/>
</dbReference>
<comment type="caution">
    <text evidence="5">The sequence shown here is derived from an EMBL/GenBank/DDBJ whole genome shotgun (WGS) entry which is preliminary data.</text>
</comment>
<dbReference type="Proteomes" id="UP000240481">
    <property type="component" value="Unassembled WGS sequence"/>
</dbReference>
<dbReference type="SUPFAM" id="SSF48008">
    <property type="entry name" value="GntR ligand-binding domain-like"/>
    <property type="match status" value="1"/>
</dbReference>
<dbReference type="PANTHER" id="PTHR43537">
    <property type="entry name" value="TRANSCRIPTIONAL REGULATOR, GNTR FAMILY"/>
    <property type="match status" value="1"/>
</dbReference>
<accession>A0A2T3P971</accession>
<dbReference type="EMBL" id="PYLZ01000003">
    <property type="protein sequence ID" value="PSW25415.1"/>
    <property type="molecule type" value="Genomic_DNA"/>
</dbReference>
<dbReference type="InterPro" id="IPR011711">
    <property type="entry name" value="GntR_C"/>
</dbReference>
<organism evidence="5 6">
    <name type="scientific">Photobacterium swingsii</name>
    <dbReference type="NCBI Taxonomy" id="680026"/>
    <lineage>
        <taxon>Bacteria</taxon>
        <taxon>Pseudomonadati</taxon>
        <taxon>Pseudomonadota</taxon>
        <taxon>Gammaproteobacteria</taxon>
        <taxon>Vibrionales</taxon>
        <taxon>Vibrionaceae</taxon>
        <taxon>Photobacterium</taxon>
    </lineage>
</organism>
<dbReference type="PRINTS" id="PR00035">
    <property type="entry name" value="HTHGNTR"/>
</dbReference>
<evidence type="ECO:0000313" key="6">
    <source>
        <dbReference type="Proteomes" id="UP000240481"/>
    </source>
</evidence>
<keyword evidence="3" id="KW-0804">Transcription</keyword>
<proteinExistence type="predicted"/>
<dbReference type="CDD" id="cd07377">
    <property type="entry name" value="WHTH_GntR"/>
    <property type="match status" value="1"/>
</dbReference>
<dbReference type="PANTHER" id="PTHR43537:SF44">
    <property type="entry name" value="GNTR FAMILY REGULATORY PROTEIN"/>
    <property type="match status" value="1"/>
</dbReference>
<dbReference type="SMART" id="SM00345">
    <property type="entry name" value="HTH_GNTR"/>
    <property type="match status" value="1"/>
</dbReference>
<sequence length="238" mass="26383">MTKSKSTLAINQIVCDILKERTPAGAYLKGENELALSLGVSRTSVRSALQTLASKGLITITPKVGSIANTPDQWNWLDHDVLRWVTEYKASDTFIPHLLEVRLMVEPNAAALAALNATGDNLAALERSYNMMAAGLEHNDRVQINTGDIEFHKQLLLATKNPFLISLGDALTTTMEVSFSRTLEKDVLLSKPALDDHYYVMDAVRMRKPEDAREKMREIIMGAIAKTVKTMKGTDLIR</sequence>
<dbReference type="InterPro" id="IPR000524">
    <property type="entry name" value="Tscrpt_reg_HTH_GntR"/>
</dbReference>
<dbReference type="InterPro" id="IPR036390">
    <property type="entry name" value="WH_DNA-bd_sf"/>
</dbReference>
<dbReference type="OrthoDB" id="9028214at2"/>
<evidence type="ECO:0000256" key="1">
    <source>
        <dbReference type="ARBA" id="ARBA00023015"/>
    </source>
</evidence>
<name>A0A2T3P971_9GAMM</name>
<dbReference type="Pfam" id="PF07729">
    <property type="entry name" value="FCD"/>
    <property type="match status" value="1"/>
</dbReference>
<keyword evidence="1" id="KW-0805">Transcription regulation</keyword>
<gene>
    <name evidence="5" type="ORF">C9I94_07115</name>
</gene>
<evidence type="ECO:0000259" key="4">
    <source>
        <dbReference type="PROSITE" id="PS50949"/>
    </source>
</evidence>
<evidence type="ECO:0000313" key="5">
    <source>
        <dbReference type="EMBL" id="PSW25415.1"/>
    </source>
</evidence>
<dbReference type="SMART" id="SM00895">
    <property type="entry name" value="FCD"/>
    <property type="match status" value="1"/>
</dbReference>
<dbReference type="PROSITE" id="PS50949">
    <property type="entry name" value="HTH_GNTR"/>
    <property type="match status" value="1"/>
</dbReference>
<dbReference type="GO" id="GO:0003677">
    <property type="term" value="F:DNA binding"/>
    <property type="evidence" value="ECO:0007669"/>
    <property type="project" value="UniProtKB-KW"/>
</dbReference>
<dbReference type="InterPro" id="IPR036388">
    <property type="entry name" value="WH-like_DNA-bd_sf"/>
</dbReference>
<dbReference type="Gene3D" id="1.20.120.530">
    <property type="entry name" value="GntR ligand-binding domain-like"/>
    <property type="match status" value="1"/>
</dbReference>
<dbReference type="SUPFAM" id="SSF46785">
    <property type="entry name" value="Winged helix' DNA-binding domain"/>
    <property type="match status" value="1"/>
</dbReference>
<keyword evidence="6" id="KW-1185">Reference proteome</keyword>
<feature type="domain" description="HTH gntR-type" evidence="4">
    <location>
        <begin position="3"/>
        <end position="71"/>
    </location>
</feature>
<dbReference type="AlphaFoldDB" id="A0A2T3P971"/>
<protein>
    <submittedName>
        <fullName evidence="5">FadR family transcriptional regulator</fullName>
    </submittedName>
</protein>
<evidence type="ECO:0000256" key="2">
    <source>
        <dbReference type="ARBA" id="ARBA00023125"/>
    </source>
</evidence>
<dbReference type="InterPro" id="IPR008920">
    <property type="entry name" value="TF_FadR/GntR_C"/>
</dbReference>
<dbReference type="RefSeq" id="WP_084711695.1">
    <property type="nucleotide sequence ID" value="NZ_AP024853.1"/>
</dbReference>